<feature type="chain" id="PRO_5006052550" evidence="1">
    <location>
        <begin position="23"/>
        <end position="418"/>
    </location>
</feature>
<evidence type="ECO:0000256" key="1">
    <source>
        <dbReference type="SAM" id="SignalP"/>
    </source>
</evidence>
<dbReference type="GO" id="GO:0016787">
    <property type="term" value="F:hydrolase activity"/>
    <property type="evidence" value="ECO:0007669"/>
    <property type="project" value="UniProtKB-ARBA"/>
</dbReference>
<dbReference type="KEGG" id="chq:AQ619_06365"/>
<organism evidence="2 3">
    <name type="scientific">Caulobacter henricii</name>
    <dbReference type="NCBI Taxonomy" id="69395"/>
    <lineage>
        <taxon>Bacteria</taxon>
        <taxon>Pseudomonadati</taxon>
        <taxon>Pseudomonadota</taxon>
        <taxon>Alphaproteobacteria</taxon>
        <taxon>Caulobacterales</taxon>
        <taxon>Caulobacteraceae</taxon>
        <taxon>Caulobacter</taxon>
    </lineage>
</organism>
<reference evidence="2 3" key="1">
    <citation type="submission" date="2015-10" db="EMBL/GenBank/DDBJ databases">
        <title>Conservation of the essential genome among Caulobacter and Brevundimonas species.</title>
        <authorList>
            <person name="Scott D."/>
            <person name="Ely B."/>
        </authorList>
    </citation>
    <scope>NUCLEOTIDE SEQUENCE [LARGE SCALE GENOMIC DNA]</scope>
    <source>
        <strain evidence="2 3">CB4</strain>
    </source>
</reference>
<dbReference type="Pfam" id="PF01663">
    <property type="entry name" value="Phosphodiest"/>
    <property type="match status" value="1"/>
</dbReference>
<keyword evidence="1" id="KW-0732">Signal</keyword>
<gene>
    <name evidence="2" type="ORF">AQ619_06365</name>
</gene>
<dbReference type="STRING" id="69395.AQ619_06365"/>
<dbReference type="Proteomes" id="UP000056905">
    <property type="component" value="Chromosome"/>
</dbReference>
<evidence type="ECO:0000313" key="2">
    <source>
        <dbReference type="EMBL" id="ALL13006.1"/>
    </source>
</evidence>
<dbReference type="RefSeq" id="WP_062145578.1">
    <property type="nucleotide sequence ID" value="NZ_CP013002.1"/>
</dbReference>
<dbReference type="InterPro" id="IPR017850">
    <property type="entry name" value="Alkaline_phosphatase_core_sf"/>
</dbReference>
<dbReference type="EMBL" id="CP013002">
    <property type="protein sequence ID" value="ALL13006.1"/>
    <property type="molecule type" value="Genomic_DNA"/>
</dbReference>
<dbReference type="PANTHER" id="PTHR10151:SF120">
    <property type="entry name" value="BIS(5'-ADENOSYL)-TRIPHOSPHATASE"/>
    <property type="match status" value="1"/>
</dbReference>
<accession>A0A0P0NZ63</accession>
<evidence type="ECO:0000313" key="3">
    <source>
        <dbReference type="Proteomes" id="UP000056905"/>
    </source>
</evidence>
<dbReference type="SUPFAM" id="SSF53649">
    <property type="entry name" value="Alkaline phosphatase-like"/>
    <property type="match status" value="1"/>
</dbReference>
<keyword evidence="3" id="KW-1185">Reference proteome</keyword>
<protein>
    <submittedName>
        <fullName evidence="2">Phosphodiesterase</fullName>
    </submittedName>
</protein>
<dbReference type="InterPro" id="IPR002591">
    <property type="entry name" value="Phosphodiest/P_Trfase"/>
</dbReference>
<sequence>MKSLYRLAALGAVLLLSACASLGGGIGGEGGGTQSRLTILISSDGFRADYLGRGDTPALDALAAEGAQGGMRPSFPTLTFPNHYTLITGKRPDRNGIVNNVMEDPAIPGVRFSMSNAAAVQDPRWWSQALPFWVSVEQQGMKAAAMFWPGSEAEIAGVRPSRWMTFNQALPSNDRVDTLLAWLDDPKGPELRFATLYFDVVDTEGHHYGPDSPERRVATVEVDQAVARLVAGLKARGRLETTDIVLVADHGMASVPPSQRWPLDDVVDLSKLKLVSTGAVVGLTPVPGHEVEVEAALLKPLPHLTCWKKGQIPERYHYGRNPRVPAIVCLSETGWYVTTRKMMEKPGKWDLRDGGQHGFDPYDPAMRAMFIARGPSFKPGVKLPDFDNVDVYPLLARVSGIKPEKGDGSLKVIGQALR</sequence>
<proteinExistence type="predicted"/>
<name>A0A0P0NZ63_9CAUL</name>
<dbReference type="PROSITE" id="PS51257">
    <property type="entry name" value="PROKAR_LIPOPROTEIN"/>
    <property type="match status" value="1"/>
</dbReference>
<feature type="signal peptide" evidence="1">
    <location>
        <begin position="1"/>
        <end position="22"/>
    </location>
</feature>
<dbReference type="PANTHER" id="PTHR10151">
    <property type="entry name" value="ECTONUCLEOTIDE PYROPHOSPHATASE/PHOSPHODIESTERASE"/>
    <property type="match status" value="1"/>
</dbReference>
<dbReference type="Gene3D" id="3.40.720.10">
    <property type="entry name" value="Alkaline Phosphatase, subunit A"/>
    <property type="match status" value="1"/>
</dbReference>
<dbReference type="AlphaFoldDB" id="A0A0P0NZ63"/>
<dbReference type="Gene3D" id="3.30.1360.180">
    <property type="match status" value="1"/>
</dbReference>
<dbReference type="CDD" id="cd16018">
    <property type="entry name" value="Enpp"/>
    <property type="match status" value="1"/>
</dbReference>
<dbReference type="OrthoDB" id="9771966at2"/>